<dbReference type="EMBL" id="CP146256">
    <property type="protein sequence ID" value="XAH75845.1"/>
    <property type="molecule type" value="Genomic_DNA"/>
</dbReference>
<reference evidence="1 2" key="1">
    <citation type="submission" date="2024-02" db="EMBL/GenBank/DDBJ databases">
        <title>Bacterial strain from lacustrine sediment.</title>
        <authorList>
            <person name="Petit C."/>
            <person name="Fadhlaoui K."/>
        </authorList>
    </citation>
    <scope>NUCLEOTIDE SEQUENCE [LARGE SCALE GENOMIC DNA]</scope>
    <source>
        <strain evidence="1 2">IPX-CK</strain>
    </source>
</reference>
<dbReference type="RefSeq" id="WP_342759421.1">
    <property type="nucleotide sequence ID" value="NZ_CP146256.1"/>
</dbReference>
<evidence type="ECO:0000313" key="2">
    <source>
        <dbReference type="Proteomes" id="UP001451571"/>
    </source>
</evidence>
<dbReference type="Proteomes" id="UP001451571">
    <property type="component" value="Chromosome"/>
</dbReference>
<name>A0ABZ3F2G7_9FIRM</name>
<gene>
    <name evidence="1" type="ORF">V6984_08850</name>
</gene>
<accession>A0ABZ3F2G7</accession>
<protein>
    <submittedName>
        <fullName evidence="1">Uncharacterized protein</fullName>
    </submittedName>
</protein>
<keyword evidence="2" id="KW-1185">Reference proteome</keyword>
<organism evidence="1 2">
    <name type="scientific">Kineothrix sedimenti</name>
    <dbReference type="NCBI Taxonomy" id="3123317"/>
    <lineage>
        <taxon>Bacteria</taxon>
        <taxon>Bacillati</taxon>
        <taxon>Bacillota</taxon>
        <taxon>Clostridia</taxon>
        <taxon>Lachnospirales</taxon>
        <taxon>Lachnospiraceae</taxon>
        <taxon>Kineothrix</taxon>
    </lineage>
</organism>
<evidence type="ECO:0000313" key="1">
    <source>
        <dbReference type="EMBL" id="XAH75845.1"/>
    </source>
</evidence>
<proteinExistence type="predicted"/>
<sequence>MINKYANLKIKDYEDVYSLVEGFVRGAHSIIKDQEKDSIAIYAKADFIYSIFKILIEEHDFEVGFIDLARFYYNNEYDSEYCIRITDEGHITIEKARNDEFAPYKLYNEVSMFYQEECEQDLIVISVEDNSNITILFGIGEDEEDNECEYQCKCGCNQDTTINYSTGKDGEMHGFTASKSDGNSYCSYSFYTDNILDKDIIKDLLGEFWS</sequence>